<reference evidence="11 12" key="1">
    <citation type="submission" date="2016-10" db="EMBL/GenBank/DDBJ databases">
        <authorList>
            <person name="de Groot N.N."/>
        </authorList>
    </citation>
    <scope>NUCLEOTIDE SEQUENCE [LARGE SCALE GENOMIC DNA]</scope>
    <source>
        <strain evidence="11 12">IBRC-M10418</strain>
    </source>
</reference>
<evidence type="ECO:0000256" key="1">
    <source>
        <dbReference type="ARBA" id="ARBA00008751"/>
    </source>
</evidence>
<comment type="similarity">
    <text evidence="1">Belongs to the bacterial ring-hydroxylating dioxygenase alpha subunit family.</text>
</comment>
<dbReference type="InterPro" id="IPR036922">
    <property type="entry name" value="Rieske_2Fe-2S_sf"/>
</dbReference>
<dbReference type="PRINTS" id="PR00090">
    <property type="entry name" value="RNGDIOXGNASE"/>
</dbReference>
<evidence type="ECO:0000256" key="4">
    <source>
        <dbReference type="ARBA" id="ARBA00022964"/>
    </source>
</evidence>
<keyword evidence="2" id="KW-0001">2Fe-2S</keyword>
<dbReference type="InterPro" id="IPR001663">
    <property type="entry name" value="Rng_hydr_dOase-A"/>
</dbReference>
<name>A0A1H6K622_9EURY</name>
<evidence type="ECO:0000256" key="5">
    <source>
        <dbReference type="ARBA" id="ARBA00023002"/>
    </source>
</evidence>
<evidence type="ECO:0000313" key="11">
    <source>
        <dbReference type="EMBL" id="SEH67842.1"/>
    </source>
</evidence>
<dbReference type="Pfam" id="PF00355">
    <property type="entry name" value="Rieske"/>
    <property type="match status" value="1"/>
</dbReference>
<dbReference type="PROSITE" id="PS51296">
    <property type="entry name" value="RIESKE"/>
    <property type="match status" value="1"/>
</dbReference>
<evidence type="ECO:0000256" key="7">
    <source>
        <dbReference type="ARBA" id="ARBA00023014"/>
    </source>
</evidence>
<dbReference type="OrthoDB" id="6837at2157"/>
<keyword evidence="12" id="KW-1185">Reference proteome</keyword>
<dbReference type="Pfam" id="PF00848">
    <property type="entry name" value="Ring_hydroxyl_A"/>
    <property type="match status" value="1"/>
</dbReference>
<dbReference type="AlphaFoldDB" id="A0A1H6K622"/>
<keyword evidence="3" id="KW-0479">Metal-binding</keyword>
<keyword evidence="4 11" id="KW-0223">Dioxygenase</keyword>
<dbReference type="PROSITE" id="PS00570">
    <property type="entry name" value="RING_HYDROXYL_ALPHA"/>
    <property type="match status" value="1"/>
</dbReference>
<evidence type="ECO:0000256" key="8">
    <source>
        <dbReference type="ARBA" id="ARBA00023027"/>
    </source>
</evidence>
<feature type="domain" description="Rieske" evidence="10">
    <location>
        <begin position="56"/>
        <end position="135"/>
    </location>
</feature>
<evidence type="ECO:0000313" key="12">
    <source>
        <dbReference type="Proteomes" id="UP000199215"/>
    </source>
</evidence>
<evidence type="ECO:0000256" key="2">
    <source>
        <dbReference type="ARBA" id="ARBA00022714"/>
    </source>
</evidence>
<dbReference type="RefSeq" id="WP_218143086.1">
    <property type="nucleotide sequence ID" value="NZ_FNWU01000030.1"/>
</dbReference>
<dbReference type="PANTHER" id="PTHR43756:SF1">
    <property type="entry name" value="3-PHENYLPROPIONATE_CINNAMIC ACID DIOXYGENASE SUBUNIT ALPHA"/>
    <property type="match status" value="1"/>
</dbReference>
<evidence type="ECO:0000259" key="10">
    <source>
        <dbReference type="PROSITE" id="PS51296"/>
    </source>
</evidence>
<keyword evidence="8" id="KW-0520">NAD</keyword>
<dbReference type="Gene3D" id="3.90.380.10">
    <property type="entry name" value="Naphthalene 1,2-dioxygenase Alpha Subunit, Chain A, domain 1"/>
    <property type="match status" value="1"/>
</dbReference>
<accession>A0A1H6K622</accession>
<proteinExistence type="inferred from homology"/>
<dbReference type="GO" id="GO:0005506">
    <property type="term" value="F:iron ion binding"/>
    <property type="evidence" value="ECO:0007669"/>
    <property type="project" value="InterPro"/>
</dbReference>
<dbReference type="Gene3D" id="2.102.10.10">
    <property type="entry name" value="Rieske [2Fe-2S] iron-sulphur domain"/>
    <property type="match status" value="1"/>
</dbReference>
<keyword evidence="5" id="KW-0560">Oxidoreductase</keyword>
<keyword evidence="7" id="KW-0411">Iron-sulfur</keyword>
<evidence type="ECO:0000256" key="3">
    <source>
        <dbReference type="ARBA" id="ARBA00022723"/>
    </source>
</evidence>
<protein>
    <submittedName>
        <fullName evidence="11">Phenylpropionate dioxygenase, large terminal subunit</fullName>
    </submittedName>
</protein>
<evidence type="ECO:0000256" key="9">
    <source>
        <dbReference type="SAM" id="MobiDB-lite"/>
    </source>
</evidence>
<evidence type="ECO:0000256" key="6">
    <source>
        <dbReference type="ARBA" id="ARBA00023004"/>
    </source>
</evidence>
<feature type="compositionally biased region" description="Basic and acidic residues" evidence="9">
    <location>
        <begin position="480"/>
        <end position="494"/>
    </location>
</feature>
<gene>
    <name evidence="11" type="ORF">SAMN05192561_1309</name>
</gene>
<dbReference type="STRING" id="1267564.SAMN05192561_1309"/>
<dbReference type="InterPro" id="IPR015881">
    <property type="entry name" value="ARHD_Rieske_2Fe_2S"/>
</dbReference>
<dbReference type="SUPFAM" id="SSF50022">
    <property type="entry name" value="ISP domain"/>
    <property type="match status" value="1"/>
</dbReference>
<keyword evidence="6" id="KW-0408">Iron</keyword>
<feature type="region of interest" description="Disordered" evidence="9">
    <location>
        <begin position="454"/>
        <end position="505"/>
    </location>
</feature>
<dbReference type="GO" id="GO:0051537">
    <property type="term" value="F:2 iron, 2 sulfur cluster binding"/>
    <property type="evidence" value="ECO:0007669"/>
    <property type="project" value="UniProtKB-KW"/>
</dbReference>
<dbReference type="InterPro" id="IPR015879">
    <property type="entry name" value="Ring_hydroxy_dOase_asu_C_dom"/>
</dbReference>
<dbReference type="GO" id="GO:0051213">
    <property type="term" value="F:dioxygenase activity"/>
    <property type="evidence" value="ECO:0007669"/>
    <property type="project" value="UniProtKB-KW"/>
</dbReference>
<dbReference type="Proteomes" id="UP000199215">
    <property type="component" value="Unassembled WGS sequence"/>
</dbReference>
<organism evidence="11 12">
    <name type="scientific">Halopenitus malekzadehii</name>
    <dbReference type="NCBI Taxonomy" id="1267564"/>
    <lineage>
        <taxon>Archaea</taxon>
        <taxon>Methanobacteriati</taxon>
        <taxon>Methanobacteriota</taxon>
        <taxon>Stenosarchaea group</taxon>
        <taxon>Halobacteria</taxon>
        <taxon>Halobacteriales</taxon>
        <taxon>Haloferacaceae</taxon>
        <taxon>Halopenitus</taxon>
    </lineage>
</organism>
<sequence length="505" mass="55918">MPPTESKATAQQPDEHADLLAEIEASLGEGKLPLQTFNDETVHQLELDRLFGREWIFVGHESEIPEEGDYARRYIAGDPFIFVRDINGDVQVLFDSCRHRGAKLCRAEQGNTSHFRCPYHGWTYKNTGDLVGVPQKEVAFKNLDQSEHGLHSAPRVDSYAGLVFASLSDSGESLEEHLGEFTWYLDIQFKLPDGGMEVIGEPHRWVVETNWKTGADNFAGDSYHTGFAHHSIKQLGLGGDDTVGIAGAGETKDRHVHCDGHTTSTRMVEGEEVFMTYPDEIVDLFNPDNVTPDQYEAAKEALSFTGSVFPNLAFLNFGDITDDPNKDVTGFLGVRKWRPLGPNKTEIWSWAFAPKRASEETKERIYKVYMSNFGPSGNFEQDDVSIWNGITDVADSTFARHHEVDLNYQMGTEEMSEVAYDEEWPGPGTVYAINLEEVGMQKFHDQWFDHLSTPRDGETMSRDCGGGCGSAKADGCGSTRTDDCGSAHADDHDPATGSEPAGGGE</sequence>
<dbReference type="InterPro" id="IPR017941">
    <property type="entry name" value="Rieske_2Fe-2S"/>
</dbReference>
<dbReference type="EMBL" id="FNWU01000030">
    <property type="protein sequence ID" value="SEH67842.1"/>
    <property type="molecule type" value="Genomic_DNA"/>
</dbReference>
<dbReference type="PANTHER" id="PTHR43756">
    <property type="entry name" value="CHOLINE MONOOXYGENASE, CHLOROPLASTIC"/>
    <property type="match status" value="1"/>
</dbReference>
<dbReference type="SUPFAM" id="SSF55961">
    <property type="entry name" value="Bet v1-like"/>
    <property type="match status" value="1"/>
</dbReference>